<protein>
    <submittedName>
        <fullName evidence="2">Uncharacterized protein</fullName>
    </submittedName>
</protein>
<evidence type="ECO:0000256" key="1">
    <source>
        <dbReference type="SAM" id="Phobius"/>
    </source>
</evidence>
<dbReference type="AlphaFoldDB" id="A0A922DDK5"/>
<sequence length="39" mass="4518">MLKEAYWSFSVILVYCSALATLSFSVRRQISMIRSISFL</sequence>
<comment type="caution">
    <text evidence="2">The sequence shown here is derived from an EMBL/GenBank/DDBJ whole genome shotgun (WGS) entry which is preliminary data.</text>
</comment>
<evidence type="ECO:0000313" key="3">
    <source>
        <dbReference type="Proteomes" id="UP000811246"/>
    </source>
</evidence>
<proteinExistence type="predicted"/>
<accession>A0A922DDK5</accession>
<keyword evidence="1" id="KW-0472">Membrane</keyword>
<organism evidence="2 3">
    <name type="scientific">Carya illinoinensis</name>
    <name type="common">Pecan</name>
    <dbReference type="NCBI Taxonomy" id="32201"/>
    <lineage>
        <taxon>Eukaryota</taxon>
        <taxon>Viridiplantae</taxon>
        <taxon>Streptophyta</taxon>
        <taxon>Embryophyta</taxon>
        <taxon>Tracheophyta</taxon>
        <taxon>Spermatophyta</taxon>
        <taxon>Magnoliopsida</taxon>
        <taxon>eudicotyledons</taxon>
        <taxon>Gunneridae</taxon>
        <taxon>Pentapetalae</taxon>
        <taxon>rosids</taxon>
        <taxon>fabids</taxon>
        <taxon>Fagales</taxon>
        <taxon>Juglandaceae</taxon>
        <taxon>Carya</taxon>
    </lineage>
</organism>
<reference evidence="2" key="1">
    <citation type="submission" date="2021-01" db="EMBL/GenBank/DDBJ databases">
        <authorList>
            <person name="Lovell J.T."/>
            <person name="Bentley N."/>
            <person name="Bhattarai G."/>
            <person name="Jenkins J.W."/>
            <person name="Sreedasyam A."/>
            <person name="Alarcon Y."/>
            <person name="Bock C."/>
            <person name="Boston L."/>
            <person name="Carlson J."/>
            <person name="Cervantes K."/>
            <person name="Clermont K."/>
            <person name="Krom N."/>
            <person name="Kubenka K."/>
            <person name="Mamidi S."/>
            <person name="Mattison C."/>
            <person name="Monteros M."/>
            <person name="Pisani C."/>
            <person name="Plott C."/>
            <person name="Rajasekar S."/>
            <person name="Rhein H.S."/>
            <person name="Rohla C."/>
            <person name="Song M."/>
            <person name="Hilaire R.S."/>
            <person name="Shu S."/>
            <person name="Wells L."/>
            <person name="Wang X."/>
            <person name="Webber J."/>
            <person name="Heerema R.J."/>
            <person name="Klein P."/>
            <person name="Conner P."/>
            <person name="Grauke L."/>
            <person name="Grimwood J."/>
            <person name="Schmutz J."/>
            <person name="Randall J.J."/>
        </authorList>
    </citation>
    <scope>NUCLEOTIDE SEQUENCE</scope>
    <source>
        <tissue evidence="2">Leaf</tissue>
    </source>
</reference>
<dbReference type="EMBL" id="CM031837">
    <property type="protein sequence ID" value="KAG6681175.1"/>
    <property type="molecule type" value="Genomic_DNA"/>
</dbReference>
<keyword evidence="1" id="KW-0812">Transmembrane</keyword>
<gene>
    <name evidence="2" type="ORF">I3842_13G079100</name>
</gene>
<evidence type="ECO:0000313" key="2">
    <source>
        <dbReference type="EMBL" id="KAG6681175.1"/>
    </source>
</evidence>
<feature type="transmembrane region" description="Helical" evidence="1">
    <location>
        <begin position="6"/>
        <end position="26"/>
    </location>
</feature>
<keyword evidence="1" id="KW-1133">Transmembrane helix</keyword>
<dbReference type="Proteomes" id="UP000811246">
    <property type="component" value="Chromosome 13"/>
</dbReference>
<name>A0A922DDK5_CARIL</name>